<keyword evidence="1" id="KW-0472">Membrane</keyword>
<gene>
    <name evidence="2" type="ORF">K8V90_04065</name>
</gene>
<evidence type="ECO:0000256" key="1">
    <source>
        <dbReference type="SAM" id="Phobius"/>
    </source>
</evidence>
<sequence>MDWAELVKVYVEIGILGLCAVLTVMIAYLGFKRSHEDNKNKDKRLEKNQDKLDDRFDAMLKMIQEQNLAFQEQQLKNNEVLISNIVQGVTSHVPSSEENTKLTRITEEVDKTLQQMLIYTNADRVDLVQYHNGGKGVNRQSFLKMSMTNEQVKIGVKPFMPEFKDQFRSVISYITKTLNEKGYCYIDSAEDVKELDPGTYEFLINRGIESKYCMAIRDTQEGYVIGFVCIEYIKKENAKPDLVDKVFKEKQKVLETLLNL</sequence>
<evidence type="ECO:0000313" key="3">
    <source>
        <dbReference type="Proteomes" id="UP000776700"/>
    </source>
</evidence>
<reference evidence="2" key="1">
    <citation type="journal article" date="2021" name="PeerJ">
        <title>Extensive microbial diversity within the chicken gut microbiome revealed by metagenomics and culture.</title>
        <authorList>
            <person name="Gilroy R."/>
            <person name="Ravi A."/>
            <person name="Getino M."/>
            <person name="Pursley I."/>
            <person name="Horton D.L."/>
            <person name="Alikhan N.F."/>
            <person name="Baker D."/>
            <person name="Gharbi K."/>
            <person name="Hall N."/>
            <person name="Watson M."/>
            <person name="Adriaenssens E.M."/>
            <person name="Foster-Nyarko E."/>
            <person name="Jarju S."/>
            <person name="Secka A."/>
            <person name="Antonio M."/>
            <person name="Oren A."/>
            <person name="Chaudhuri R.R."/>
            <person name="La Ragione R."/>
            <person name="Hildebrand F."/>
            <person name="Pallen M.J."/>
        </authorList>
    </citation>
    <scope>NUCLEOTIDE SEQUENCE</scope>
    <source>
        <strain evidence="2">1277</strain>
    </source>
</reference>
<dbReference type="AlphaFoldDB" id="A0A921N0B5"/>
<feature type="transmembrane region" description="Helical" evidence="1">
    <location>
        <begin position="13"/>
        <end position="31"/>
    </location>
</feature>
<dbReference type="EMBL" id="DYUB01000133">
    <property type="protein sequence ID" value="HJG96262.1"/>
    <property type="molecule type" value="Genomic_DNA"/>
</dbReference>
<keyword evidence="1" id="KW-1133">Transmembrane helix</keyword>
<proteinExistence type="predicted"/>
<keyword evidence="1" id="KW-0812">Transmembrane</keyword>
<evidence type="ECO:0000313" key="2">
    <source>
        <dbReference type="EMBL" id="HJG96262.1"/>
    </source>
</evidence>
<comment type="caution">
    <text evidence="2">The sequence shown here is derived from an EMBL/GenBank/DDBJ whole genome shotgun (WGS) entry which is preliminary data.</text>
</comment>
<protein>
    <submittedName>
        <fullName evidence="2">Uncharacterized protein</fullName>
    </submittedName>
</protein>
<name>A0A921N0B5_9FIRM</name>
<organism evidence="2 3">
    <name type="scientific">Romboutsia timonensis</name>
    <dbReference type="NCBI Taxonomy" id="1776391"/>
    <lineage>
        <taxon>Bacteria</taxon>
        <taxon>Bacillati</taxon>
        <taxon>Bacillota</taxon>
        <taxon>Clostridia</taxon>
        <taxon>Peptostreptococcales</taxon>
        <taxon>Peptostreptococcaceae</taxon>
        <taxon>Romboutsia</taxon>
    </lineage>
</organism>
<reference evidence="2" key="2">
    <citation type="submission" date="2021-09" db="EMBL/GenBank/DDBJ databases">
        <authorList>
            <person name="Gilroy R."/>
        </authorList>
    </citation>
    <scope>NUCLEOTIDE SEQUENCE</scope>
    <source>
        <strain evidence="2">1277</strain>
    </source>
</reference>
<dbReference type="Proteomes" id="UP000776700">
    <property type="component" value="Unassembled WGS sequence"/>
</dbReference>
<accession>A0A921N0B5</accession>